<dbReference type="Pfam" id="PF04577">
    <property type="entry name" value="Glyco_transf_61"/>
    <property type="match status" value="1"/>
</dbReference>
<dbReference type="PANTHER" id="PTHR20961">
    <property type="entry name" value="GLYCOSYLTRANSFERASE"/>
    <property type="match status" value="1"/>
</dbReference>
<gene>
    <name evidence="5" type="ORF">Ctob_006958</name>
</gene>
<dbReference type="GO" id="GO:0016757">
    <property type="term" value="F:glycosyltransferase activity"/>
    <property type="evidence" value="ECO:0007669"/>
    <property type="project" value="UniProtKB-KW"/>
</dbReference>
<dbReference type="EMBL" id="JWZX01001417">
    <property type="protein sequence ID" value="KOO33815.1"/>
    <property type="molecule type" value="Genomic_DNA"/>
</dbReference>
<dbReference type="InterPro" id="IPR049625">
    <property type="entry name" value="Glyco_transf_61_cat"/>
</dbReference>
<feature type="domain" description="Glycosyltransferase 61 catalytic" evidence="4">
    <location>
        <begin position="159"/>
        <end position="258"/>
    </location>
</feature>
<reference evidence="6" key="1">
    <citation type="journal article" date="2015" name="PLoS Genet.">
        <title>Genome Sequence and Transcriptome Analyses of Chrysochromulina tobin: Metabolic Tools for Enhanced Algal Fitness in the Prominent Order Prymnesiales (Haptophyceae).</title>
        <authorList>
            <person name="Hovde B.T."/>
            <person name="Deodato C.R."/>
            <person name="Hunsperger H.M."/>
            <person name="Ryken S.A."/>
            <person name="Yost W."/>
            <person name="Jha R.K."/>
            <person name="Patterson J."/>
            <person name="Monnat R.J. Jr."/>
            <person name="Barlow S.B."/>
            <person name="Starkenburg S.R."/>
            <person name="Cattolico R.A."/>
        </authorList>
    </citation>
    <scope>NUCLEOTIDE SEQUENCE</scope>
    <source>
        <strain evidence="6">CCMP291</strain>
    </source>
</reference>
<sequence>MELEQNGLIAPNRATQLILDVMRKHMHAGCRSNLNTSCHTPGWLRALVEHVSPVTFMHELAPACGGGTFSTTPCMPQCFTHVRYCNLRSIFDRQPSTLDAWSLAQKLAARVLSRHDYAASFAAAATASAITDVAGDEAGEALATITDPDGTGRRRHLLRVLFGRRVGKGISGRWLANADSLLEQCEDFARRHEYIRLSKEQQRHPLEPGVKLECTPHEFGEAGLAEDLRRVRAADVLVGMHGAGLTHAFFMRRRSTVIEVRPYGFGGALPDSNFRNILKLAPTPKIYHMILAMGSPELCHPSHPPITIQTATYATTCTLPWRALLRALRVITWWRQPGYGPRPKLSSEERYIQSSWASKNIWAYVDDLDPNGFIRASV</sequence>
<accession>A0A0M0K4R7</accession>
<evidence type="ECO:0000259" key="4">
    <source>
        <dbReference type="Pfam" id="PF04577"/>
    </source>
</evidence>
<protein>
    <submittedName>
        <fullName evidence="5">Glycosyltransferase-like protein</fullName>
    </submittedName>
</protein>
<evidence type="ECO:0000256" key="1">
    <source>
        <dbReference type="ARBA" id="ARBA00022676"/>
    </source>
</evidence>
<evidence type="ECO:0000313" key="5">
    <source>
        <dbReference type="EMBL" id="KOO33815.1"/>
    </source>
</evidence>
<keyword evidence="6" id="KW-1185">Reference proteome</keyword>
<evidence type="ECO:0000256" key="2">
    <source>
        <dbReference type="ARBA" id="ARBA00022679"/>
    </source>
</evidence>
<dbReference type="InterPro" id="IPR007657">
    <property type="entry name" value="Glycosyltransferase_61"/>
</dbReference>
<keyword evidence="3" id="KW-0325">Glycoprotein</keyword>
<dbReference type="OrthoDB" id="529273at2759"/>
<keyword evidence="2 5" id="KW-0808">Transferase</keyword>
<comment type="caution">
    <text evidence="5">The sequence shown here is derived from an EMBL/GenBank/DDBJ whole genome shotgun (WGS) entry which is preliminary data.</text>
</comment>
<organism evidence="5 6">
    <name type="scientific">Chrysochromulina tobinii</name>
    <dbReference type="NCBI Taxonomy" id="1460289"/>
    <lineage>
        <taxon>Eukaryota</taxon>
        <taxon>Haptista</taxon>
        <taxon>Haptophyta</taxon>
        <taxon>Prymnesiophyceae</taxon>
        <taxon>Prymnesiales</taxon>
        <taxon>Chrysochromulinaceae</taxon>
        <taxon>Chrysochromulina</taxon>
    </lineage>
</organism>
<name>A0A0M0K4R7_9EUKA</name>
<dbReference type="Proteomes" id="UP000037460">
    <property type="component" value="Unassembled WGS sequence"/>
</dbReference>
<proteinExistence type="predicted"/>
<keyword evidence="1" id="KW-0328">Glycosyltransferase</keyword>
<dbReference type="PANTHER" id="PTHR20961:SF124">
    <property type="entry name" value="GLYCOSYLTRANSFERASE"/>
    <property type="match status" value="1"/>
</dbReference>
<dbReference type="AlphaFoldDB" id="A0A0M0K4R7"/>
<evidence type="ECO:0000256" key="3">
    <source>
        <dbReference type="ARBA" id="ARBA00023180"/>
    </source>
</evidence>
<evidence type="ECO:0000313" key="6">
    <source>
        <dbReference type="Proteomes" id="UP000037460"/>
    </source>
</evidence>